<evidence type="ECO:0000259" key="1">
    <source>
        <dbReference type="SMART" id="SM00881"/>
    </source>
</evidence>
<dbReference type="SUPFAM" id="SSF56059">
    <property type="entry name" value="Glutathione synthetase ATP-binding domain-like"/>
    <property type="match status" value="1"/>
</dbReference>
<comment type="caution">
    <text evidence="2">The sequence shown here is derived from an EMBL/GenBank/DDBJ whole genome shotgun (WGS) entry which is preliminary data.</text>
</comment>
<dbReference type="Pfam" id="PF13549">
    <property type="entry name" value="ATP-grasp_5"/>
    <property type="match status" value="1"/>
</dbReference>
<name>A0A4R5DHE6_9ACTN</name>
<protein>
    <recommendedName>
        <fullName evidence="1">CoA-binding domain-containing protein</fullName>
    </recommendedName>
</protein>
<dbReference type="AlphaFoldDB" id="A0A4R5DHE6"/>
<dbReference type="InterPro" id="IPR032875">
    <property type="entry name" value="Succ_CoA_lig_flav_dom"/>
</dbReference>
<reference evidence="2 3" key="1">
    <citation type="submission" date="2019-03" db="EMBL/GenBank/DDBJ databases">
        <title>Draft genome sequences of novel Actinobacteria.</title>
        <authorList>
            <person name="Sahin N."/>
            <person name="Ay H."/>
            <person name="Saygin H."/>
        </authorList>
    </citation>
    <scope>NUCLEOTIDE SEQUENCE [LARGE SCALE GENOMIC DNA]</scope>
    <source>
        <strain evidence="2 3">5K138</strain>
    </source>
</reference>
<dbReference type="Pfam" id="PF13607">
    <property type="entry name" value="Succ_CoA_lig"/>
    <property type="match status" value="1"/>
</dbReference>
<keyword evidence="3" id="KW-1185">Reference proteome</keyword>
<dbReference type="Gene3D" id="3.40.50.261">
    <property type="entry name" value="Succinyl-CoA synthetase domains"/>
    <property type="match status" value="2"/>
</dbReference>
<dbReference type="GO" id="GO:0005524">
    <property type="term" value="F:ATP binding"/>
    <property type="evidence" value="ECO:0007669"/>
    <property type="project" value="InterPro"/>
</dbReference>
<dbReference type="Gene3D" id="3.40.50.720">
    <property type="entry name" value="NAD(P)-binding Rossmann-like Domain"/>
    <property type="match status" value="1"/>
</dbReference>
<dbReference type="Proteomes" id="UP000294739">
    <property type="component" value="Unassembled WGS sequence"/>
</dbReference>
<dbReference type="Gene3D" id="3.30.470.20">
    <property type="entry name" value="ATP-grasp fold, B domain"/>
    <property type="match status" value="1"/>
</dbReference>
<evidence type="ECO:0000313" key="3">
    <source>
        <dbReference type="Proteomes" id="UP000294739"/>
    </source>
</evidence>
<dbReference type="InterPro" id="IPR013815">
    <property type="entry name" value="ATP_grasp_subdomain_1"/>
</dbReference>
<dbReference type="SUPFAM" id="SSF51735">
    <property type="entry name" value="NAD(P)-binding Rossmann-fold domains"/>
    <property type="match status" value="1"/>
</dbReference>
<dbReference type="InParanoid" id="A0A4R5DHE6"/>
<dbReference type="PANTHER" id="PTHR42793:SF1">
    <property type="entry name" value="PEPTIDYL-LYSINE N-ACETYLTRANSFERASE PATZ"/>
    <property type="match status" value="1"/>
</dbReference>
<evidence type="ECO:0000313" key="2">
    <source>
        <dbReference type="EMBL" id="TDE10175.1"/>
    </source>
</evidence>
<dbReference type="InterPro" id="IPR003781">
    <property type="entry name" value="CoA-bd"/>
</dbReference>
<dbReference type="Pfam" id="PF13380">
    <property type="entry name" value="CoA_binding_2"/>
    <property type="match status" value="1"/>
</dbReference>
<accession>A0A4R5DHE6</accession>
<dbReference type="InterPro" id="IPR036291">
    <property type="entry name" value="NAD(P)-bd_dom_sf"/>
</dbReference>
<gene>
    <name evidence="2" type="ORF">E1269_12755</name>
</gene>
<dbReference type="EMBL" id="SMKZ01000015">
    <property type="protein sequence ID" value="TDE10175.1"/>
    <property type="molecule type" value="Genomic_DNA"/>
</dbReference>
<dbReference type="InterPro" id="IPR016102">
    <property type="entry name" value="Succinyl-CoA_synth-like"/>
</dbReference>
<proteinExistence type="predicted"/>
<dbReference type="PANTHER" id="PTHR42793">
    <property type="entry name" value="COA BINDING DOMAIN CONTAINING PROTEIN"/>
    <property type="match status" value="1"/>
</dbReference>
<feature type="domain" description="CoA-binding" evidence="1">
    <location>
        <begin position="7"/>
        <end position="106"/>
    </location>
</feature>
<dbReference type="SMART" id="SM00881">
    <property type="entry name" value="CoA_binding"/>
    <property type="match status" value="1"/>
</dbReference>
<dbReference type="RefSeq" id="WP_131894988.1">
    <property type="nucleotide sequence ID" value="NZ_SMKZ01000015.1"/>
</dbReference>
<sequence length="710" mass="74215">MSDGGGLVAPRSVAVVGASELGGTNYYGARVMRNLVDSATDVAVYAVNPRYHGQQVMGADAFGTLSDIPEPPELVIIAIPAAAVVDVLTEAGELGVQTCVVLTRESRGPSARKAFEREVRDVALRYSMRVIGPNSMGVFCGTAMVNGSFASGAHDGGLKPGSLSMVSQSGSAISYLLQLLQRTRIGYSWLISTGDEAVCSLEALFEQVVEDPDTQVILLVVEGVADGERFRRAALRARVLGKPVLLLQVGVSTVGREAVQTHTGRLAGVEKAFEAVAEESGIVRVPTFERLYDIATSMVEQALPRKDHEHARRAMVATTSGGAGAYTADHLSALGWSLPPLSEEIQQDIESISGQNGLQNPVDVTGTWAQPEMLPALLLAMSKDTTIDAVVIASGAGGTLALPVAEALAAVREEIPQELYVGWVGMSAEVAAVLGNAGISAFPDPARAAHAAEASARFRQNQQNIQPASSLMELLSEGTCAHVRTETGRNGPGTTSTAGEMLVSLAAAGVPCAPGRLSRGLDLQEVEDLADEVGYPLAIKLDSPALSHKTDKGAVAVGIADADQLEVQLARLADIAKHDGLDSPRVLVQRMVDGIEVLVGLKRDPAFGLLLVLGVGGVRAELFPDVNAVVLPTTDAGLASMVGSHPMLNRLLAGYRGAEAADRGALIEVLRRFAEWGTAHGDQLLAAEVNPVMVNGAAAVAVDARAVWER</sequence>
<dbReference type="SUPFAM" id="SSF52210">
    <property type="entry name" value="Succinyl-CoA synthetase domains"/>
    <property type="match status" value="2"/>
</dbReference>
<organism evidence="2 3">
    <name type="scientific">Jiangella asiatica</name>
    <dbReference type="NCBI Taxonomy" id="2530372"/>
    <lineage>
        <taxon>Bacteria</taxon>
        <taxon>Bacillati</taxon>
        <taxon>Actinomycetota</taxon>
        <taxon>Actinomycetes</taxon>
        <taxon>Jiangellales</taxon>
        <taxon>Jiangellaceae</taxon>
        <taxon>Jiangella</taxon>
    </lineage>
</organism>
<dbReference type="OrthoDB" id="190266at2"/>
<dbReference type="Gene3D" id="3.30.1490.20">
    <property type="entry name" value="ATP-grasp fold, A domain"/>
    <property type="match status" value="1"/>
</dbReference>